<proteinExistence type="predicted"/>
<dbReference type="RefSeq" id="XP_047763278.1">
    <property type="nucleotide sequence ID" value="XM_047905975.1"/>
</dbReference>
<feature type="domain" description="Tyrosine specific protein phosphatases" evidence="4">
    <location>
        <begin position="86"/>
        <end position="143"/>
    </location>
</feature>
<reference evidence="5" key="2">
    <citation type="journal article" date="2022" name="Microb. Genom.">
        <title>A chromosome-scale genome assembly of the tomato pathogen Cladosporium fulvum reveals a compartmentalized genome architecture and the presence of a dispensable chromosome.</title>
        <authorList>
            <person name="Zaccaron A.Z."/>
            <person name="Chen L.H."/>
            <person name="Samaras A."/>
            <person name="Stergiopoulos I."/>
        </authorList>
    </citation>
    <scope>NUCLEOTIDE SEQUENCE</scope>
    <source>
        <strain evidence="5">Race5_Kim</strain>
    </source>
</reference>
<dbReference type="InterPro" id="IPR016130">
    <property type="entry name" value="Tyr_Pase_AS"/>
</dbReference>
<evidence type="ECO:0000313" key="5">
    <source>
        <dbReference type="EMBL" id="UJO18912.1"/>
    </source>
</evidence>
<accession>A0A9Q8UQQ5</accession>
<name>A0A9Q8UQQ5_PASFU</name>
<keyword evidence="1" id="KW-0378">Hydrolase</keyword>
<sequence length="186" mass="21282">MSRFWEFQQLQDSWKGASHFDQVPRAGKLYIGGVAAFYKEPDPLEQAGITHILSVLDFSINDAPQLKRCKCLNIQVDDDPDEDLLKHFPKTNAFLDDALREGGGVFVHCAMGVSRSATVICAYLIWKFGLSPMEALEKVREKRKRANPNPGFMRQLKVWERMCREKQGWDGDVYREWKEGGGKAKM</sequence>
<dbReference type="PROSITE" id="PS00383">
    <property type="entry name" value="TYR_PHOSPHATASE_1"/>
    <property type="match status" value="1"/>
</dbReference>
<dbReference type="OrthoDB" id="10252009at2759"/>
<dbReference type="Pfam" id="PF00782">
    <property type="entry name" value="DSPc"/>
    <property type="match status" value="1"/>
</dbReference>
<keyword evidence="2" id="KW-0904">Protein phosphatase</keyword>
<keyword evidence="6" id="KW-1185">Reference proteome</keyword>
<dbReference type="InterPro" id="IPR000387">
    <property type="entry name" value="Tyr_Pase_dom"/>
</dbReference>
<evidence type="ECO:0000313" key="6">
    <source>
        <dbReference type="Proteomes" id="UP000756132"/>
    </source>
</evidence>
<dbReference type="GeneID" id="71986705"/>
<dbReference type="PANTHER" id="PTHR46377:SF1">
    <property type="entry name" value="DUAL SPECIFICITY PROTEIN PHOSPHATASE 19"/>
    <property type="match status" value="1"/>
</dbReference>
<dbReference type="AlphaFoldDB" id="A0A9Q8UQQ5"/>
<dbReference type="InterPro" id="IPR000340">
    <property type="entry name" value="Dual-sp_phosphatase_cat-dom"/>
</dbReference>
<dbReference type="InterPro" id="IPR029021">
    <property type="entry name" value="Prot-tyrosine_phosphatase-like"/>
</dbReference>
<dbReference type="Proteomes" id="UP000756132">
    <property type="component" value="Chromosome 6"/>
</dbReference>
<feature type="domain" description="Tyrosine-protein phosphatase" evidence="3">
    <location>
        <begin position="20"/>
        <end position="165"/>
    </location>
</feature>
<dbReference type="KEGG" id="ffu:CLAFUR5_06827"/>
<dbReference type="PROSITE" id="PS50056">
    <property type="entry name" value="TYR_PHOSPHATASE_2"/>
    <property type="match status" value="1"/>
</dbReference>
<protein>
    <submittedName>
        <fullName evidence="5">Dual specificity protein phosphatase 1B</fullName>
    </submittedName>
</protein>
<dbReference type="PROSITE" id="PS50054">
    <property type="entry name" value="TYR_PHOSPHATASE_DUAL"/>
    <property type="match status" value="1"/>
</dbReference>
<dbReference type="PANTHER" id="PTHR46377">
    <property type="entry name" value="DUAL SPECIFICITY PROTEIN PHOSPHATASE 19"/>
    <property type="match status" value="1"/>
</dbReference>
<dbReference type="SMART" id="SM00195">
    <property type="entry name" value="DSPc"/>
    <property type="match status" value="1"/>
</dbReference>
<evidence type="ECO:0000256" key="1">
    <source>
        <dbReference type="ARBA" id="ARBA00022801"/>
    </source>
</evidence>
<evidence type="ECO:0000259" key="3">
    <source>
        <dbReference type="PROSITE" id="PS50054"/>
    </source>
</evidence>
<dbReference type="GO" id="GO:0005737">
    <property type="term" value="C:cytoplasm"/>
    <property type="evidence" value="ECO:0007669"/>
    <property type="project" value="TreeGrafter"/>
</dbReference>
<dbReference type="EMBL" id="CP090168">
    <property type="protein sequence ID" value="UJO18912.1"/>
    <property type="molecule type" value="Genomic_DNA"/>
</dbReference>
<dbReference type="Gene3D" id="3.90.190.10">
    <property type="entry name" value="Protein tyrosine phosphatase superfamily"/>
    <property type="match status" value="1"/>
</dbReference>
<gene>
    <name evidence="5" type="ORF">CLAFUR5_06827</name>
</gene>
<organism evidence="5 6">
    <name type="scientific">Passalora fulva</name>
    <name type="common">Tomato leaf mold</name>
    <name type="synonym">Cladosporium fulvum</name>
    <dbReference type="NCBI Taxonomy" id="5499"/>
    <lineage>
        <taxon>Eukaryota</taxon>
        <taxon>Fungi</taxon>
        <taxon>Dikarya</taxon>
        <taxon>Ascomycota</taxon>
        <taxon>Pezizomycotina</taxon>
        <taxon>Dothideomycetes</taxon>
        <taxon>Dothideomycetidae</taxon>
        <taxon>Mycosphaerellales</taxon>
        <taxon>Mycosphaerellaceae</taxon>
        <taxon>Fulvia</taxon>
    </lineage>
</organism>
<evidence type="ECO:0000259" key="4">
    <source>
        <dbReference type="PROSITE" id="PS50056"/>
    </source>
</evidence>
<dbReference type="OMA" id="DKKLHCQ"/>
<reference evidence="5" key="1">
    <citation type="submission" date="2021-12" db="EMBL/GenBank/DDBJ databases">
        <authorList>
            <person name="Zaccaron A."/>
            <person name="Stergiopoulos I."/>
        </authorList>
    </citation>
    <scope>NUCLEOTIDE SEQUENCE</scope>
    <source>
        <strain evidence="5">Race5_Kim</strain>
    </source>
</reference>
<evidence type="ECO:0000256" key="2">
    <source>
        <dbReference type="ARBA" id="ARBA00022912"/>
    </source>
</evidence>
<dbReference type="SUPFAM" id="SSF52799">
    <property type="entry name" value="(Phosphotyrosine protein) phosphatases II"/>
    <property type="match status" value="1"/>
</dbReference>
<dbReference type="InterPro" id="IPR020422">
    <property type="entry name" value="TYR_PHOSPHATASE_DUAL_dom"/>
</dbReference>
<dbReference type="GO" id="GO:0008579">
    <property type="term" value="F:JUN kinase phosphatase activity"/>
    <property type="evidence" value="ECO:0007669"/>
    <property type="project" value="TreeGrafter"/>
</dbReference>